<dbReference type="NCBIfam" id="TIGR03773">
    <property type="entry name" value="anch_rpt_wall"/>
    <property type="match status" value="1"/>
</dbReference>
<dbReference type="InterPro" id="IPR022435">
    <property type="entry name" value="Surface-anchored_actinobac"/>
</dbReference>
<name>A0ABY9HTR8_9ACTN</name>
<feature type="signal peptide" evidence="3">
    <location>
        <begin position="1"/>
        <end position="28"/>
    </location>
</feature>
<protein>
    <submittedName>
        <fullName evidence="4">TIGR03773 family transporter-associated surface protein</fullName>
    </submittedName>
</protein>
<feature type="chain" id="PRO_5045072731" evidence="3">
    <location>
        <begin position="29"/>
        <end position="303"/>
    </location>
</feature>
<dbReference type="NCBIfam" id="TIGR03769">
    <property type="entry name" value="P_ac_wall_RPT"/>
    <property type="match status" value="1"/>
</dbReference>
<evidence type="ECO:0000313" key="4">
    <source>
        <dbReference type="EMBL" id="WLQ37759.1"/>
    </source>
</evidence>
<dbReference type="PROSITE" id="PS51318">
    <property type="entry name" value="TAT"/>
    <property type="match status" value="1"/>
</dbReference>
<keyword evidence="2" id="KW-0812">Transmembrane</keyword>
<evidence type="ECO:0000256" key="3">
    <source>
        <dbReference type="SAM" id="SignalP"/>
    </source>
</evidence>
<sequence>MTRTLARRATLSLAALALALGPAAPAHTSETLPPGAAPRTGTGRKVIGDGHVDLGPRFDGGTWTVQIRDDTTRPATWRDTSDVVLQVKDTARTQVPEGKTFAFLGDPGDDVWLLPQAQRDGVLWPGWNSQDPEVVARVGREVNWQLTGAEGPGDFVLFLNGSFGTPKVVFDSRRKAPQETGIEINSHVHGNWAFTEPGTYLLGIRMYAETKDGERHDSRRTLRFSVGPQNPGQAFAARPTGDHGPAGDGTDQQANPGGSPAALWWGGGAAVAVAAAAVALVRRGRRDTGSSAATERSEGTSDD</sequence>
<evidence type="ECO:0000313" key="5">
    <source>
        <dbReference type="Proteomes" id="UP001239522"/>
    </source>
</evidence>
<dbReference type="EMBL" id="CP120997">
    <property type="protein sequence ID" value="WLQ37759.1"/>
    <property type="molecule type" value="Genomic_DNA"/>
</dbReference>
<keyword evidence="2" id="KW-1133">Transmembrane helix</keyword>
<proteinExistence type="predicted"/>
<feature type="transmembrane region" description="Helical" evidence="2">
    <location>
        <begin position="262"/>
        <end position="281"/>
    </location>
</feature>
<organism evidence="4 5">
    <name type="scientific">Streptomyces castrisilvae</name>
    <dbReference type="NCBI Taxonomy" id="3033811"/>
    <lineage>
        <taxon>Bacteria</taxon>
        <taxon>Bacillati</taxon>
        <taxon>Actinomycetota</taxon>
        <taxon>Actinomycetes</taxon>
        <taxon>Kitasatosporales</taxon>
        <taxon>Streptomycetaceae</taxon>
        <taxon>Streptomyces</taxon>
    </lineage>
</organism>
<keyword evidence="5" id="KW-1185">Reference proteome</keyword>
<feature type="region of interest" description="Disordered" evidence="1">
    <location>
        <begin position="224"/>
        <end position="261"/>
    </location>
</feature>
<dbReference type="Proteomes" id="UP001239522">
    <property type="component" value="Chromosome"/>
</dbReference>
<evidence type="ECO:0000256" key="1">
    <source>
        <dbReference type="SAM" id="MobiDB-lite"/>
    </source>
</evidence>
<keyword evidence="2" id="KW-0472">Membrane</keyword>
<gene>
    <name evidence="4" type="ORF">P8A18_31885</name>
</gene>
<evidence type="ECO:0000256" key="2">
    <source>
        <dbReference type="SAM" id="Phobius"/>
    </source>
</evidence>
<accession>A0ABY9HTR8</accession>
<dbReference type="NCBIfam" id="NF038134">
    <property type="entry name" value="choice_anch_M"/>
    <property type="match status" value="1"/>
</dbReference>
<dbReference type="InterPro" id="IPR022395">
    <property type="entry name" value="CHP03773_ABC_transptr-like"/>
</dbReference>
<feature type="region of interest" description="Disordered" evidence="1">
    <location>
        <begin position="25"/>
        <end position="51"/>
    </location>
</feature>
<dbReference type="InterPro" id="IPR006311">
    <property type="entry name" value="TAT_signal"/>
</dbReference>
<reference evidence="4 5" key="1">
    <citation type="submission" date="2023-03" db="EMBL/GenBank/DDBJ databases">
        <title>Isolation and description of six Streptomyces strains from soil environments, able to metabolize different microbial glucans.</title>
        <authorList>
            <person name="Widen T."/>
            <person name="Larsbrink J."/>
        </authorList>
    </citation>
    <scope>NUCLEOTIDE SEQUENCE [LARGE SCALE GENOMIC DNA]</scope>
    <source>
        <strain evidence="4 5">Mut1</strain>
    </source>
</reference>
<feature type="region of interest" description="Disordered" evidence="1">
    <location>
        <begin position="282"/>
        <end position="303"/>
    </location>
</feature>
<dbReference type="RefSeq" id="WP_306060238.1">
    <property type="nucleotide sequence ID" value="NZ_CP120997.1"/>
</dbReference>
<keyword evidence="3" id="KW-0732">Signal</keyword>